<accession>A0A0H1BPK6</accession>
<name>A0A0H1BPK6_9EURO</name>
<proteinExistence type="predicted"/>
<sequence>MWLPSGPSRRSRTLNLNYDFPLASILTLCIPRFSIRLFQPWNPPVSPPSDNTVSGFGIGLIPHG</sequence>
<evidence type="ECO:0000313" key="2">
    <source>
        <dbReference type="Proteomes" id="UP000053573"/>
    </source>
</evidence>
<comment type="caution">
    <text evidence="1">The sequence shown here is derived from an EMBL/GenBank/DDBJ whole genome shotgun (WGS) entry which is preliminary data.</text>
</comment>
<dbReference type="AlphaFoldDB" id="A0A0H1BPK6"/>
<reference evidence="2" key="1">
    <citation type="journal article" date="2015" name="PLoS Genet.">
        <title>The dynamic genome and transcriptome of the human fungal pathogen Blastomyces and close relative Emmonsia.</title>
        <authorList>
            <person name="Munoz J.F."/>
            <person name="Gauthier G.M."/>
            <person name="Desjardins C.A."/>
            <person name="Gallo J.E."/>
            <person name="Holder J."/>
            <person name="Sullivan T.D."/>
            <person name="Marty A.J."/>
            <person name="Carmen J.C."/>
            <person name="Chen Z."/>
            <person name="Ding L."/>
            <person name="Gujja S."/>
            <person name="Magrini V."/>
            <person name="Misas E."/>
            <person name="Mitreva M."/>
            <person name="Priest M."/>
            <person name="Saif S."/>
            <person name="Whiston E.A."/>
            <person name="Young S."/>
            <person name="Zeng Q."/>
            <person name="Goldman W.E."/>
            <person name="Mardis E.R."/>
            <person name="Taylor J.W."/>
            <person name="McEwen J.G."/>
            <person name="Clay O.K."/>
            <person name="Klein B.S."/>
            <person name="Cuomo C.A."/>
        </authorList>
    </citation>
    <scope>NUCLEOTIDE SEQUENCE [LARGE SCALE GENOMIC DNA]</scope>
    <source>
        <strain evidence="2">UAMH 139</strain>
    </source>
</reference>
<protein>
    <submittedName>
        <fullName evidence="1">Uncharacterized protein</fullName>
    </submittedName>
</protein>
<keyword evidence="2" id="KW-1185">Reference proteome</keyword>
<dbReference type="Proteomes" id="UP000053573">
    <property type="component" value="Unassembled WGS sequence"/>
</dbReference>
<dbReference type="EMBL" id="LDEV01000341">
    <property type="protein sequence ID" value="KLJ13459.1"/>
    <property type="molecule type" value="Genomic_DNA"/>
</dbReference>
<gene>
    <name evidence="1" type="ORF">EMPG_11610</name>
</gene>
<evidence type="ECO:0000313" key="1">
    <source>
        <dbReference type="EMBL" id="KLJ13459.1"/>
    </source>
</evidence>
<organism evidence="1 2">
    <name type="scientific">Blastomyces silverae</name>
    <dbReference type="NCBI Taxonomy" id="2060906"/>
    <lineage>
        <taxon>Eukaryota</taxon>
        <taxon>Fungi</taxon>
        <taxon>Dikarya</taxon>
        <taxon>Ascomycota</taxon>
        <taxon>Pezizomycotina</taxon>
        <taxon>Eurotiomycetes</taxon>
        <taxon>Eurotiomycetidae</taxon>
        <taxon>Onygenales</taxon>
        <taxon>Ajellomycetaceae</taxon>
        <taxon>Blastomyces</taxon>
    </lineage>
</organism>